<evidence type="ECO:0008006" key="4">
    <source>
        <dbReference type="Google" id="ProtNLM"/>
    </source>
</evidence>
<feature type="transmembrane region" description="Helical" evidence="1">
    <location>
        <begin position="41"/>
        <end position="57"/>
    </location>
</feature>
<accession>A0ABM7LP49</accession>
<sequence length="161" mass="17583">MALRMVTILAVLLPVGLGLSYALLSLLGHTAHLWQALRDTVLIFLFTQAGVCGRLLIGRKGQRFAWVRTSDAGLAFAAYRRAARFVPWTAVRSVRVRCAGPLAELVITPETVDAVIVMEGGVPAQRPVRRRRAPAFVVDIGMMRPGNAAMLAEIHDRLSRA</sequence>
<keyword evidence="3" id="KW-1185">Reference proteome</keyword>
<reference evidence="2 3" key="1">
    <citation type="submission" date="2020-08" db="EMBL/GenBank/DDBJ databases">
        <title>Whole genome shotgun sequence of Actinoplanes ianthinogenes NBRC 13996.</title>
        <authorList>
            <person name="Komaki H."/>
            <person name="Tamura T."/>
        </authorList>
    </citation>
    <scope>NUCLEOTIDE SEQUENCE [LARGE SCALE GENOMIC DNA]</scope>
    <source>
        <strain evidence="2 3">NBRC 13996</strain>
    </source>
</reference>
<evidence type="ECO:0000313" key="2">
    <source>
        <dbReference type="EMBL" id="BCJ41021.1"/>
    </source>
</evidence>
<proteinExistence type="predicted"/>
<keyword evidence="1" id="KW-0812">Transmembrane</keyword>
<keyword evidence="1" id="KW-0472">Membrane</keyword>
<dbReference type="EMBL" id="AP023356">
    <property type="protein sequence ID" value="BCJ41021.1"/>
    <property type="molecule type" value="Genomic_DNA"/>
</dbReference>
<evidence type="ECO:0000313" key="3">
    <source>
        <dbReference type="Proteomes" id="UP000676967"/>
    </source>
</evidence>
<protein>
    <recommendedName>
        <fullName evidence="4">PH domain-containing protein</fullName>
    </recommendedName>
</protein>
<keyword evidence="1" id="KW-1133">Transmembrane helix</keyword>
<gene>
    <name evidence="2" type="ORF">Aiant_16780</name>
</gene>
<organism evidence="2 3">
    <name type="scientific">Actinoplanes ianthinogenes</name>
    <dbReference type="NCBI Taxonomy" id="122358"/>
    <lineage>
        <taxon>Bacteria</taxon>
        <taxon>Bacillati</taxon>
        <taxon>Actinomycetota</taxon>
        <taxon>Actinomycetes</taxon>
        <taxon>Micromonosporales</taxon>
        <taxon>Micromonosporaceae</taxon>
        <taxon>Actinoplanes</taxon>
    </lineage>
</organism>
<name>A0ABM7LP49_9ACTN</name>
<dbReference type="Proteomes" id="UP000676967">
    <property type="component" value="Chromosome"/>
</dbReference>
<evidence type="ECO:0000256" key="1">
    <source>
        <dbReference type="SAM" id="Phobius"/>
    </source>
</evidence>